<feature type="domain" description="Rab-GAP TBC" evidence="1">
    <location>
        <begin position="1"/>
        <end position="74"/>
    </location>
</feature>
<dbReference type="EMBL" id="KB206510">
    <property type="protein sequence ID" value="ELP90234.1"/>
    <property type="molecule type" value="Genomic_DNA"/>
</dbReference>
<keyword evidence="3" id="KW-1185">Reference proteome</keyword>
<dbReference type="RefSeq" id="XP_004257005.1">
    <property type="nucleotide sequence ID" value="XM_004256957.1"/>
</dbReference>
<name>L7FPA7_ENTIV</name>
<dbReference type="SUPFAM" id="SSF47923">
    <property type="entry name" value="Ypt/Rab-GAP domain of gyp1p"/>
    <property type="match status" value="1"/>
</dbReference>
<proteinExistence type="predicted"/>
<evidence type="ECO:0000313" key="2">
    <source>
        <dbReference type="EMBL" id="ELP90234.1"/>
    </source>
</evidence>
<dbReference type="VEuPathDB" id="AmoebaDB:EIN_348200"/>
<gene>
    <name evidence="2" type="ORF">EIN_348200</name>
</gene>
<dbReference type="GeneID" id="14889216"/>
<dbReference type="Gene3D" id="1.10.472.80">
    <property type="entry name" value="Ypt/Rab-GAP domain of gyp1p, domain 3"/>
    <property type="match status" value="1"/>
</dbReference>
<accession>L7FPA7</accession>
<dbReference type="KEGG" id="eiv:EIN_348200"/>
<dbReference type="InterPro" id="IPR035969">
    <property type="entry name" value="Rab-GAP_TBC_sf"/>
</dbReference>
<organism evidence="2 3">
    <name type="scientific">Entamoeba invadens IP1</name>
    <dbReference type="NCBI Taxonomy" id="370355"/>
    <lineage>
        <taxon>Eukaryota</taxon>
        <taxon>Amoebozoa</taxon>
        <taxon>Evosea</taxon>
        <taxon>Archamoebae</taxon>
        <taxon>Mastigamoebida</taxon>
        <taxon>Entamoebidae</taxon>
        <taxon>Entamoeba</taxon>
    </lineage>
</organism>
<dbReference type="Proteomes" id="UP000014680">
    <property type="component" value="Unassembled WGS sequence"/>
</dbReference>
<dbReference type="OrthoDB" id="27140at2759"/>
<dbReference type="AlphaFoldDB" id="L7FPA7"/>
<protein>
    <recommendedName>
        <fullName evidence="1">Rab-GAP TBC domain-containing protein</fullName>
    </recommendedName>
</protein>
<evidence type="ECO:0000313" key="3">
    <source>
        <dbReference type="Proteomes" id="UP000014680"/>
    </source>
</evidence>
<dbReference type="Pfam" id="PF00566">
    <property type="entry name" value="RabGAP-TBC"/>
    <property type="match status" value="1"/>
</dbReference>
<sequence>MLGEVFDLKNNGAANYTNKLFGVLELVNKKQFDRLNELGIIPTTFGLRWVRMLFSREFTIENTIKLWDGIFSYGHAMSLIKSIYLVLLLDCCQEEDDGILMRLMHDPAKNYTNIENLLRDSIAFDQRHRHVLNI</sequence>
<reference evidence="2 3" key="1">
    <citation type="submission" date="2012-10" db="EMBL/GenBank/DDBJ databases">
        <authorList>
            <person name="Zafar N."/>
            <person name="Inman J."/>
            <person name="Hall N."/>
            <person name="Lorenzi H."/>
            <person name="Caler E."/>
        </authorList>
    </citation>
    <scope>NUCLEOTIDE SEQUENCE [LARGE SCALE GENOMIC DNA]</scope>
    <source>
        <strain evidence="2 3">IP1</strain>
    </source>
</reference>
<dbReference type="InterPro" id="IPR000195">
    <property type="entry name" value="Rab-GAP-TBC_dom"/>
</dbReference>
<dbReference type="PROSITE" id="PS50086">
    <property type="entry name" value="TBC_RABGAP"/>
    <property type="match status" value="1"/>
</dbReference>
<evidence type="ECO:0000259" key="1">
    <source>
        <dbReference type="PROSITE" id="PS50086"/>
    </source>
</evidence>